<keyword evidence="11" id="KW-0121">Carboxypeptidase</keyword>
<keyword evidence="4" id="KW-0133">Cell shape</keyword>
<dbReference type="Gene3D" id="3.30.70.1070">
    <property type="entry name" value="Sporulation related repeat"/>
    <property type="match status" value="1"/>
</dbReference>
<evidence type="ECO:0000256" key="2">
    <source>
        <dbReference type="ARBA" id="ARBA00022729"/>
    </source>
</evidence>
<dbReference type="GO" id="GO:0009002">
    <property type="term" value="F:serine-type D-Ala-D-Ala carboxypeptidase activity"/>
    <property type="evidence" value="ECO:0007669"/>
    <property type="project" value="UniProtKB-EC"/>
</dbReference>
<name>A0ABV2IVA0_9HYPH</name>
<evidence type="ECO:0000256" key="4">
    <source>
        <dbReference type="ARBA" id="ARBA00022960"/>
    </source>
</evidence>
<dbReference type="Proteomes" id="UP001549047">
    <property type="component" value="Unassembled WGS sequence"/>
</dbReference>
<dbReference type="Gene3D" id="3.40.710.10">
    <property type="entry name" value="DD-peptidase/beta-lactamase superfamily"/>
    <property type="match status" value="1"/>
</dbReference>
<dbReference type="EMBL" id="JBEPMB010000001">
    <property type="protein sequence ID" value="MET3612417.1"/>
    <property type="molecule type" value="Genomic_DNA"/>
</dbReference>
<evidence type="ECO:0000256" key="7">
    <source>
        <dbReference type="RuleBase" id="RU004016"/>
    </source>
</evidence>
<dbReference type="InterPro" id="IPR001967">
    <property type="entry name" value="Peptidase_S11_N"/>
</dbReference>
<evidence type="ECO:0000256" key="3">
    <source>
        <dbReference type="ARBA" id="ARBA00022801"/>
    </source>
</evidence>
<feature type="region of interest" description="Disordered" evidence="8">
    <location>
        <begin position="350"/>
        <end position="427"/>
    </location>
</feature>
<organism evidence="11 12">
    <name type="scientific">Rhizobium aquaticum</name>
    <dbReference type="NCBI Taxonomy" id="1549636"/>
    <lineage>
        <taxon>Bacteria</taxon>
        <taxon>Pseudomonadati</taxon>
        <taxon>Pseudomonadota</taxon>
        <taxon>Alphaproteobacteria</taxon>
        <taxon>Hyphomicrobiales</taxon>
        <taxon>Rhizobiaceae</taxon>
        <taxon>Rhizobium/Agrobacterium group</taxon>
        <taxon>Rhizobium</taxon>
    </lineage>
</organism>
<dbReference type="EC" id="3.4.16.4" evidence="11"/>
<accession>A0ABV2IVA0</accession>
<dbReference type="PANTHER" id="PTHR21581:SF6">
    <property type="entry name" value="TRAFFICKING PROTEIN PARTICLE COMPLEX SUBUNIT 12"/>
    <property type="match status" value="1"/>
</dbReference>
<keyword evidence="5" id="KW-0573">Peptidoglycan synthesis</keyword>
<feature type="chain" id="PRO_5047104473" evidence="9">
    <location>
        <begin position="42"/>
        <end position="508"/>
    </location>
</feature>
<dbReference type="InterPro" id="IPR007730">
    <property type="entry name" value="SPOR-like_dom"/>
</dbReference>
<dbReference type="PROSITE" id="PS51724">
    <property type="entry name" value="SPOR"/>
    <property type="match status" value="1"/>
</dbReference>
<evidence type="ECO:0000259" key="10">
    <source>
        <dbReference type="PROSITE" id="PS51724"/>
    </source>
</evidence>
<comment type="similarity">
    <text evidence="1 7">Belongs to the peptidase S11 family.</text>
</comment>
<evidence type="ECO:0000256" key="1">
    <source>
        <dbReference type="ARBA" id="ARBA00007164"/>
    </source>
</evidence>
<keyword evidence="11" id="KW-0645">Protease</keyword>
<evidence type="ECO:0000313" key="12">
    <source>
        <dbReference type="Proteomes" id="UP001549047"/>
    </source>
</evidence>
<dbReference type="SUPFAM" id="SSF110997">
    <property type="entry name" value="Sporulation related repeat"/>
    <property type="match status" value="1"/>
</dbReference>
<evidence type="ECO:0000256" key="8">
    <source>
        <dbReference type="SAM" id="MobiDB-lite"/>
    </source>
</evidence>
<dbReference type="PRINTS" id="PR00725">
    <property type="entry name" value="DADACBPTASE1"/>
</dbReference>
<sequence>MAMLKNSQKKRSTTGGFAGLFRKIALTIVAGTFFAASTAYAAKQAGIVIDANTGKVLYNQDSGGLRYPASLTKMMTLYLVFEALNSGKLTKSTPITMSAAAAGQAPTKLGVRAGGTFTVEQGILALVTRSANDVAWAFAETLGGSVPNFGKMMTAKARSLGMRNTIYVNPNGLPDDRQLTTARDQAMLGVALRQHFPQYYSYFSVRSFRFGKQVIGNHNHLLGRVAGVDGIKTGYTRAAGSNLATSARADGHSIVVVVLGERSAGARDARVTELVKRYLPQSSNGRGNFVIARSSPAAPQPLAIPAPVQSAAAMASKPVEVASASADLPPAAVPAPPAEINRIDQAFGDAPRKQAVAEASNDDDEDASPVKTAFAAPQAKSPAKAVSETEEKEEKEVAKSVSKSGDDSEDEDGVDNVTTASTSRSKDKGWTIQVGAAPSKELAEGLLDKAKAKGGKVLRSADPYTVAAVSDGAKIYRARFSGFRGQDSAVNACKALKRRGISCWASLE</sequence>
<evidence type="ECO:0000256" key="9">
    <source>
        <dbReference type="SAM" id="SignalP"/>
    </source>
</evidence>
<feature type="compositionally biased region" description="Basic and acidic residues" evidence="8">
    <location>
        <begin position="387"/>
        <end position="398"/>
    </location>
</feature>
<evidence type="ECO:0000313" key="11">
    <source>
        <dbReference type="EMBL" id="MET3612417.1"/>
    </source>
</evidence>
<dbReference type="InterPro" id="IPR018044">
    <property type="entry name" value="Peptidase_S11"/>
</dbReference>
<evidence type="ECO:0000256" key="5">
    <source>
        <dbReference type="ARBA" id="ARBA00022984"/>
    </source>
</evidence>
<proteinExistence type="inferred from homology"/>
<keyword evidence="6" id="KW-0961">Cell wall biogenesis/degradation</keyword>
<protein>
    <submittedName>
        <fullName evidence="11">D-alanyl-D-alanine carboxypeptidase</fullName>
        <ecNumber evidence="11">3.4.16.4</ecNumber>
    </submittedName>
</protein>
<keyword evidence="3 11" id="KW-0378">Hydrolase</keyword>
<feature type="signal peptide" evidence="9">
    <location>
        <begin position="1"/>
        <end position="41"/>
    </location>
</feature>
<dbReference type="InterPro" id="IPR036680">
    <property type="entry name" value="SPOR-like_sf"/>
</dbReference>
<gene>
    <name evidence="11" type="ORF">ABID16_000722</name>
</gene>
<dbReference type="InterPro" id="IPR012338">
    <property type="entry name" value="Beta-lactam/transpept-like"/>
</dbReference>
<keyword evidence="2 9" id="KW-0732">Signal</keyword>
<dbReference type="Pfam" id="PF05036">
    <property type="entry name" value="SPOR"/>
    <property type="match status" value="1"/>
</dbReference>
<evidence type="ECO:0000256" key="6">
    <source>
        <dbReference type="ARBA" id="ARBA00023316"/>
    </source>
</evidence>
<dbReference type="SUPFAM" id="SSF56601">
    <property type="entry name" value="beta-lactamase/transpeptidase-like"/>
    <property type="match status" value="1"/>
</dbReference>
<comment type="caution">
    <text evidence="11">The sequence shown here is derived from an EMBL/GenBank/DDBJ whole genome shotgun (WGS) entry which is preliminary data.</text>
</comment>
<feature type="domain" description="SPOR" evidence="10">
    <location>
        <begin position="424"/>
        <end position="508"/>
    </location>
</feature>
<keyword evidence="12" id="KW-1185">Reference proteome</keyword>
<dbReference type="Pfam" id="PF00768">
    <property type="entry name" value="Peptidase_S11"/>
    <property type="match status" value="1"/>
</dbReference>
<dbReference type="PANTHER" id="PTHR21581">
    <property type="entry name" value="D-ALANYL-D-ALANINE CARBOXYPEPTIDASE"/>
    <property type="match status" value="1"/>
</dbReference>
<reference evidence="11 12" key="1">
    <citation type="submission" date="2024-06" db="EMBL/GenBank/DDBJ databases">
        <title>Genomic Encyclopedia of Type Strains, Phase IV (KMG-IV): sequencing the most valuable type-strain genomes for metagenomic binning, comparative biology and taxonomic classification.</title>
        <authorList>
            <person name="Goeker M."/>
        </authorList>
    </citation>
    <scope>NUCLEOTIDE SEQUENCE [LARGE SCALE GENOMIC DNA]</scope>
    <source>
        <strain evidence="11 12">DSM 29780</strain>
    </source>
</reference>